<dbReference type="RefSeq" id="WP_372825000.1">
    <property type="nucleotide sequence ID" value="NZ_JARRIF010000001.1"/>
</dbReference>
<proteinExistence type="predicted"/>
<organism evidence="1 2">
    <name type="scientific">Pyrococcus kukulkanii</name>
    <dbReference type="NCBI Taxonomy" id="1609559"/>
    <lineage>
        <taxon>Archaea</taxon>
        <taxon>Methanobacteriati</taxon>
        <taxon>Methanobacteriota</taxon>
        <taxon>Thermococci</taxon>
        <taxon>Thermococcales</taxon>
        <taxon>Thermococcaceae</taxon>
        <taxon>Pyrococcus</taxon>
    </lineage>
</organism>
<gene>
    <name evidence="1" type="ORF">P8X34_11835</name>
</gene>
<evidence type="ECO:0000313" key="2">
    <source>
        <dbReference type="Proteomes" id="UP001571980"/>
    </source>
</evidence>
<sequence>MRKQVLSLHSKHFFMPKPVRDLAPIYSYIRSNVRNGYLREELRRQLMAFENKLNFSAIMRSLVPGALAIYDLDAIPLLILRDDIGFRGIRIVGGFFELKSRRKKFTGEVKVNGWQFKILELLSKSLDMDLWYFINGGYKEFYLFNVKRVSPEFRVEGEGPARDLYAVIEKDEVIVMEPHEVIPTFRQLFLEGVIP</sequence>
<keyword evidence="2" id="KW-1185">Reference proteome</keyword>
<dbReference type="Proteomes" id="UP001571980">
    <property type="component" value="Unassembled WGS sequence"/>
</dbReference>
<name>A0ABV4T6P5_9EURY</name>
<accession>A0ABV4T6P5</accession>
<reference evidence="1 2" key="1">
    <citation type="submission" date="2023-03" db="EMBL/GenBank/DDBJ databases">
        <title>Speciation in Pyrococcus: adaptation to high temperature as a mechanism.</title>
        <authorList>
            <person name="Gu J."/>
        </authorList>
    </citation>
    <scope>NUCLEOTIDE SEQUENCE [LARGE SCALE GENOMIC DNA]</scope>
    <source>
        <strain evidence="1 2">LMOA34</strain>
    </source>
</reference>
<evidence type="ECO:0000313" key="1">
    <source>
        <dbReference type="EMBL" id="MFA4805417.1"/>
    </source>
</evidence>
<protein>
    <submittedName>
        <fullName evidence="1">Uncharacterized protein</fullName>
    </submittedName>
</protein>
<dbReference type="EMBL" id="JARRIG010000008">
    <property type="protein sequence ID" value="MFA4805417.1"/>
    <property type="molecule type" value="Genomic_DNA"/>
</dbReference>
<comment type="caution">
    <text evidence="1">The sequence shown here is derived from an EMBL/GenBank/DDBJ whole genome shotgun (WGS) entry which is preliminary data.</text>
</comment>